<dbReference type="RefSeq" id="WP_145066985.1">
    <property type="nucleotide sequence ID" value="NZ_CP036287.1"/>
</dbReference>
<keyword evidence="6" id="KW-0378">Hydrolase</keyword>
<feature type="coiled-coil region" evidence="8">
    <location>
        <begin position="680"/>
        <end position="742"/>
    </location>
</feature>
<dbReference type="Gene3D" id="3.30.450.20">
    <property type="entry name" value="PAS domain"/>
    <property type="match status" value="2"/>
</dbReference>
<dbReference type="EMBL" id="CP036287">
    <property type="protein sequence ID" value="QDU68186.1"/>
    <property type="molecule type" value="Genomic_DNA"/>
</dbReference>
<dbReference type="InterPro" id="IPR035965">
    <property type="entry name" value="PAS-like_dom_sf"/>
</dbReference>
<dbReference type="SUPFAM" id="SSF47384">
    <property type="entry name" value="Homodimeric domain of signal transducing histidine kinase"/>
    <property type="match status" value="1"/>
</dbReference>
<dbReference type="InterPro" id="IPR003594">
    <property type="entry name" value="HATPase_dom"/>
</dbReference>
<evidence type="ECO:0000259" key="11">
    <source>
        <dbReference type="PROSITE" id="PS50122"/>
    </source>
</evidence>
<dbReference type="InterPro" id="IPR029063">
    <property type="entry name" value="SAM-dependent_MTases_sf"/>
</dbReference>
<dbReference type="InterPro" id="IPR036890">
    <property type="entry name" value="HATPase_C_sf"/>
</dbReference>
<dbReference type="PROSITE" id="PS50109">
    <property type="entry name" value="HIS_KIN"/>
    <property type="match status" value="1"/>
</dbReference>
<evidence type="ECO:0000256" key="7">
    <source>
        <dbReference type="PROSITE-ProRule" id="PRU00169"/>
    </source>
</evidence>
<dbReference type="InterPro" id="IPR001789">
    <property type="entry name" value="Sig_transdc_resp-reg_receiver"/>
</dbReference>
<dbReference type="GO" id="GO:0008983">
    <property type="term" value="F:protein-glutamate O-methyltransferase activity"/>
    <property type="evidence" value="ECO:0007669"/>
    <property type="project" value="UniProtKB-EC"/>
</dbReference>
<evidence type="ECO:0000256" key="5">
    <source>
        <dbReference type="ARBA" id="ARBA00022691"/>
    </source>
</evidence>
<evidence type="ECO:0000313" key="13">
    <source>
        <dbReference type="EMBL" id="QDU68186.1"/>
    </source>
</evidence>
<dbReference type="SUPFAM" id="SSF52172">
    <property type="entry name" value="CheY-like"/>
    <property type="match status" value="1"/>
</dbReference>
<evidence type="ECO:0000313" key="14">
    <source>
        <dbReference type="Proteomes" id="UP000316921"/>
    </source>
</evidence>
<dbReference type="SMART" id="SM00387">
    <property type="entry name" value="HATPase_c"/>
    <property type="match status" value="1"/>
</dbReference>
<keyword evidence="3" id="KW-0489">Methyltransferase</keyword>
<dbReference type="CDD" id="cd02440">
    <property type="entry name" value="AdoMet_MTases"/>
    <property type="match status" value="1"/>
</dbReference>
<dbReference type="SUPFAM" id="SSF55785">
    <property type="entry name" value="PYP-like sensor domain (PAS domain)"/>
    <property type="match status" value="2"/>
</dbReference>
<dbReference type="Pfam" id="PF00072">
    <property type="entry name" value="Response_reg"/>
    <property type="match status" value="1"/>
</dbReference>
<dbReference type="Gene3D" id="3.30.565.10">
    <property type="entry name" value="Histidine kinase-like ATPase, C-terminal domain"/>
    <property type="match status" value="1"/>
</dbReference>
<dbReference type="PROSITE" id="PS50110">
    <property type="entry name" value="RESPONSE_REGULATORY"/>
    <property type="match status" value="1"/>
</dbReference>
<dbReference type="Gene3D" id="1.10.155.10">
    <property type="entry name" value="Chemotaxis receptor methyltransferase CheR, N-terminal domain"/>
    <property type="match status" value="1"/>
</dbReference>
<dbReference type="Pfam" id="PF00512">
    <property type="entry name" value="HisKA"/>
    <property type="match status" value="1"/>
</dbReference>
<evidence type="ECO:0000259" key="12">
    <source>
        <dbReference type="PROSITE" id="PS50123"/>
    </source>
</evidence>
<feature type="domain" description="CheR-type methyltransferase" evidence="12">
    <location>
        <begin position="235"/>
        <end position="495"/>
    </location>
</feature>
<dbReference type="SUPFAM" id="SSF52738">
    <property type="entry name" value="Methylesterase CheB, C-terminal domain"/>
    <property type="match status" value="1"/>
</dbReference>
<protein>
    <submittedName>
        <fullName evidence="13">Blue-light-activated protein</fullName>
    </submittedName>
</protein>
<dbReference type="PROSITE" id="PS50122">
    <property type="entry name" value="CHEB"/>
    <property type="match status" value="1"/>
</dbReference>
<comment type="catalytic activity">
    <reaction evidence="2">
        <text>L-glutamyl-[protein] + S-adenosyl-L-methionine = [protein]-L-glutamate 5-O-methyl ester + S-adenosyl-L-homocysteine</text>
        <dbReference type="Rhea" id="RHEA:24452"/>
        <dbReference type="Rhea" id="RHEA-COMP:10208"/>
        <dbReference type="Rhea" id="RHEA-COMP:10311"/>
        <dbReference type="ChEBI" id="CHEBI:29973"/>
        <dbReference type="ChEBI" id="CHEBI:57856"/>
        <dbReference type="ChEBI" id="CHEBI:59789"/>
        <dbReference type="ChEBI" id="CHEBI:82795"/>
        <dbReference type="EC" id="2.1.1.80"/>
    </reaction>
</comment>
<dbReference type="InterPro" id="IPR011006">
    <property type="entry name" value="CheY-like_superfamily"/>
</dbReference>
<dbReference type="GO" id="GO:0000156">
    <property type="term" value="F:phosphorelay response regulator activity"/>
    <property type="evidence" value="ECO:0007669"/>
    <property type="project" value="InterPro"/>
</dbReference>
<dbReference type="InterPro" id="IPR036804">
    <property type="entry name" value="CheR_N_sf"/>
</dbReference>
<accession>A0A518BMM7</accession>
<dbReference type="GO" id="GO:0000155">
    <property type="term" value="F:phosphorelay sensor kinase activity"/>
    <property type="evidence" value="ECO:0007669"/>
    <property type="project" value="InterPro"/>
</dbReference>
<dbReference type="SMART" id="SM00388">
    <property type="entry name" value="HisKA"/>
    <property type="match status" value="1"/>
</dbReference>
<feature type="active site" evidence="6">
    <location>
        <position position="153"/>
    </location>
</feature>
<dbReference type="Gene3D" id="1.10.287.130">
    <property type="match status" value="1"/>
</dbReference>
<keyword evidence="14" id="KW-1185">Reference proteome</keyword>
<evidence type="ECO:0000256" key="3">
    <source>
        <dbReference type="ARBA" id="ARBA00022603"/>
    </source>
</evidence>
<dbReference type="GO" id="GO:0032259">
    <property type="term" value="P:methylation"/>
    <property type="evidence" value="ECO:0007669"/>
    <property type="project" value="UniProtKB-KW"/>
</dbReference>
<dbReference type="GO" id="GO:0006935">
    <property type="term" value="P:chemotaxis"/>
    <property type="evidence" value="ECO:0007669"/>
    <property type="project" value="UniProtKB-UniRule"/>
</dbReference>
<evidence type="ECO:0000256" key="2">
    <source>
        <dbReference type="ARBA" id="ARBA00001541"/>
    </source>
</evidence>
<feature type="domain" description="CheB-type methylesterase" evidence="11">
    <location>
        <begin position="22"/>
        <end position="205"/>
    </location>
</feature>
<feature type="domain" description="Histidine kinase" evidence="9">
    <location>
        <begin position="1017"/>
        <end position="1241"/>
    </location>
</feature>
<dbReference type="Pfam" id="PF01739">
    <property type="entry name" value="CheR"/>
    <property type="match status" value="1"/>
</dbReference>
<organism evidence="13 14">
    <name type="scientific">Engelhardtia mirabilis</name>
    <dbReference type="NCBI Taxonomy" id="2528011"/>
    <lineage>
        <taxon>Bacteria</taxon>
        <taxon>Pseudomonadati</taxon>
        <taxon>Planctomycetota</taxon>
        <taxon>Planctomycetia</taxon>
        <taxon>Planctomycetia incertae sedis</taxon>
        <taxon>Engelhardtia</taxon>
    </lineage>
</organism>
<dbReference type="GO" id="GO:0005737">
    <property type="term" value="C:cytoplasm"/>
    <property type="evidence" value="ECO:0007669"/>
    <property type="project" value="InterPro"/>
</dbReference>
<keyword evidence="7" id="KW-0597">Phosphoprotein</keyword>
<proteinExistence type="predicted"/>
<dbReference type="Pfam" id="PF02518">
    <property type="entry name" value="HATPase_c"/>
    <property type="match status" value="1"/>
</dbReference>
<dbReference type="InterPro" id="IPR022642">
    <property type="entry name" value="CheR_C"/>
</dbReference>
<dbReference type="GO" id="GO:0008984">
    <property type="term" value="F:protein-glutamate methylesterase activity"/>
    <property type="evidence" value="ECO:0007669"/>
    <property type="project" value="InterPro"/>
</dbReference>
<dbReference type="SUPFAM" id="SSF55874">
    <property type="entry name" value="ATPase domain of HSP90 chaperone/DNA topoisomerase II/histidine kinase"/>
    <property type="match status" value="1"/>
</dbReference>
<reference evidence="13 14" key="1">
    <citation type="submission" date="2019-02" db="EMBL/GenBank/DDBJ databases">
        <title>Deep-cultivation of Planctomycetes and their phenomic and genomic characterization uncovers novel biology.</title>
        <authorList>
            <person name="Wiegand S."/>
            <person name="Jogler M."/>
            <person name="Boedeker C."/>
            <person name="Pinto D."/>
            <person name="Vollmers J."/>
            <person name="Rivas-Marin E."/>
            <person name="Kohn T."/>
            <person name="Peeters S.H."/>
            <person name="Heuer A."/>
            <person name="Rast P."/>
            <person name="Oberbeckmann S."/>
            <person name="Bunk B."/>
            <person name="Jeske O."/>
            <person name="Meyerdierks A."/>
            <person name="Storesund J.E."/>
            <person name="Kallscheuer N."/>
            <person name="Luecker S."/>
            <person name="Lage O.M."/>
            <person name="Pohl T."/>
            <person name="Merkel B.J."/>
            <person name="Hornburger P."/>
            <person name="Mueller R.-W."/>
            <person name="Bruemmer F."/>
            <person name="Labrenz M."/>
            <person name="Spormann A.M."/>
            <person name="Op den Camp H."/>
            <person name="Overmann J."/>
            <person name="Amann R."/>
            <person name="Jetten M.S.M."/>
            <person name="Mascher T."/>
            <person name="Medema M.H."/>
            <person name="Devos D.P."/>
            <person name="Kaster A.-K."/>
            <person name="Ovreas L."/>
            <person name="Rohde M."/>
            <person name="Galperin M.Y."/>
            <person name="Jogler C."/>
        </authorList>
    </citation>
    <scope>NUCLEOTIDE SEQUENCE [LARGE SCALE GENOMIC DNA]</scope>
    <source>
        <strain evidence="13 14">Pla133</strain>
    </source>
</reference>
<dbReference type="InterPro" id="IPR000780">
    <property type="entry name" value="CheR_MeTrfase"/>
</dbReference>
<dbReference type="InterPro" id="IPR003661">
    <property type="entry name" value="HisK_dim/P_dom"/>
</dbReference>
<dbReference type="Gene3D" id="3.40.50.2300">
    <property type="match status" value="1"/>
</dbReference>
<evidence type="ECO:0000256" key="8">
    <source>
        <dbReference type="SAM" id="Coils"/>
    </source>
</evidence>
<evidence type="ECO:0000259" key="10">
    <source>
        <dbReference type="PROSITE" id="PS50110"/>
    </source>
</evidence>
<dbReference type="InterPro" id="IPR005467">
    <property type="entry name" value="His_kinase_dom"/>
</dbReference>
<dbReference type="SUPFAM" id="SSF47757">
    <property type="entry name" value="Chemotaxis receptor methyltransferase CheR, N-terminal domain"/>
    <property type="match status" value="1"/>
</dbReference>
<dbReference type="SUPFAM" id="SSF53335">
    <property type="entry name" value="S-adenosyl-L-methionine-dependent methyltransferases"/>
    <property type="match status" value="1"/>
</dbReference>
<feature type="modified residue" description="4-aspartylphosphate" evidence="7">
    <location>
        <position position="1314"/>
    </location>
</feature>
<comment type="catalytic activity">
    <reaction evidence="1">
        <text>ATP + protein L-histidine = ADP + protein N-phospho-L-histidine.</text>
        <dbReference type="EC" id="2.7.13.3"/>
    </reaction>
</comment>
<dbReference type="InterPro" id="IPR050903">
    <property type="entry name" value="Bact_Chemotaxis_MeTrfase"/>
</dbReference>
<dbReference type="Pfam" id="PF03705">
    <property type="entry name" value="CheR_N"/>
    <property type="match status" value="1"/>
</dbReference>
<dbReference type="Pfam" id="PF01339">
    <property type="entry name" value="CheB_methylest"/>
    <property type="match status" value="1"/>
</dbReference>
<keyword evidence="8" id="KW-0175">Coiled coil</keyword>
<dbReference type="PANTHER" id="PTHR24422:SF27">
    <property type="entry name" value="PROTEIN-GLUTAMATE O-METHYLTRANSFERASE"/>
    <property type="match status" value="1"/>
</dbReference>
<dbReference type="SMART" id="SM00138">
    <property type="entry name" value="MeTrc"/>
    <property type="match status" value="1"/>
</dbReference>
<gene>
    <name evidence="13" type="ORF">Pla133_32800</name>
</gene>
<keyword evidence="6" id="KW-0145">Chemotaxis</keyword>
<sequence>MNKRVRERQAAAQSSETGETIAGQSFWIVGIGASAGGLVAITEVLRPLPDDLQMAFVVMMHLDPTRASGLSDLLGRAASMPVVQATDALVMEAGHVYVLPPSTYMIVQGDSLRLVPRDQSPEPHHPIDLFLRSLAQECGSRSIGVVLSGTGTDGTCGLEAVRAAGGITFAQDASAEHSDMPCSAVAAGCVDAVLSTDGIARDLVQISRDPSQWLESRTLDEFDGDHAEEAQGKALDELVGRLSRSTGIDFRNYKQSTIRRRIQRRIVILKLDRLEDYLKFFDEHPDEAETLCQEILIHVTSFFRDPEVFEALERKVFPKLLEGRLPDEELRIWVPGCATGEEVYSLAIVLLEFLAQRSSNLTIKLFGTDVSEMAINHARAGQYSERIRAEVSQERLRQFFVQDSEGYVIAKAVRDLCVFARQDATRDPPFSKIDLISCRNLLIYLGPALQRRVLPIFHYALREGGFLLLGTAESVGAMKDRFTAVDGARSIFSRKAVPFRLPFDLARVEHSARRSGHDPALPSRRTPSSVDAQREADRALLAKYAPPGVVIDEGLEILQFRGDTGSFLVPAPGAPSNNLLRMAREGLLTDLRAIVEEGKASTEAIQRTGLRIRGDGREVLADIELIPLRVPESVERCFLILFKERPQPPAPTATSTPQLVPGAAEASRIAELQRELHTTRDYLRANVERLETANEDLRSSNEEVLSSNEELVSTNEELQTAKEELQATNEELLTVNEELQHRNHEVTLLGDDLANLLNSVQIPMVMVGPDLRIRRFTQSAAKAFGLVATDVNRSILDARLDVQAVDLAAILHTVIETSAPIEREVQDREGRWSVLTVRPYRTQEKKVDGAVVALTDIDARKRMSEDFERARDYAQAVVMAMREPLLVLDADLKVQQSNRAYFEAFPSTTQDLLGSLPSEAGGAHWATGEVLDALVAFRDRGATIEGLAVQCDVPGRRMRFLRLNARSVPGDGEREALTLLAIDDVTDREQQREEHERFAREVQDSQRLESLGVLAGGVAHDFNNILTAILGFADLLAIELPPSSNQAKFVGQIVDGARRAAELCSQMLAYSGRGHFQIESSNLNSLVRKSTPLLEAMIGKKARLRYELSPELPSVNVDVVQMGQVIANLILNASEALGGEEGEIVVSTGVMQANDEFLEGAAVCGLRAGRYVFLEVADTGQGMTAEVREHLFDPFFTTKFAGRGLGLAVVLGIARGHGGTLTVRSELGRGSALRLLLQVGTIAVLDVESVAAQDQPPWRGSGTALVVDDEPEVRAVLRTMLEHVGMDVVEAGDGRRGIAELRDHAETIRVVLLDLTMPVMGGRDAFVTMRELRPDLRVILMSGYEEQESVESFPDSSLSGFLRKPFTLGDLSCQLRLAIPDLGGASAPEATPTSPR</sequence>
<dbReference type="CDD" id="cd00156">
    <property type="entry name" value="REC"/>
    <property type="match status" value="1"/>
</dbReference>
<dbReference type="InterPro" id="IPR022641">
    <property type="entry name" value="CheR_N"/>
</dbReference>
<evidence type="ECO:0000256" key="4">
    <source>
        <dbReference type="ARBA" id="ARBA00022679"/>
    </source>
</evidence>
<dbReference type="InterPro" id="IPR000673">
    <property type="entry name" value="Sig_transdc_resp-reg_Me-estase"/>
</dbReference>
<keyword evidence="5" id="KW-0949">S-adenosyl-L-methionine</keyword>
<dbReference type="InterPro" id="IPR035909">
    <property type="entry name" value="CheB_C"/>
</dbReference>
<dbReference type="PRINTS" id="PR00996">
    <property type="entry name" value="CHERMTFRASE"/>
</dbReference>
<dbReference type="Gene3D" id="3.40.50.180">
    <property type="entry name" value="Methylesterase CheB, C-terminal domain"/>
    <property type="match status" value="1"/>
</dbReference>
<dbReference type="PANTHER" id="PTHR24422">
    <property type="entry name" value="CHEMOTAXIS PROTEIN METHYLTRANSFERASE"/>
    <property type="match status" value="1"/>
</dbReference>
<feature type="domain" description="Response regulatory" evidence="10">
    <location>
        <begin position="1263"/>
        <end position="1379"/>
    </location>
</feature>
<name>A0A518BMM7_9BACT</name>
<dbReference type="SMART" id="SM00448">
    <property type="entry name" value="REC"/>
    <property type="match status" value="1"/>
</dbReference>
<dbReference type="Pfam" id="PF13596">
    <property type="entry name" value="PAS_10"/>
    <property type="match status" value="1"/>
</dbReference>
<feature type="active site" evidence="6">
    <location>
        <position position="34"/>
    </location>
</feature>
<dbReference type="Proteomes" id="UP000316921">
    <property type="component" value="Chromosome"/>
</dbReference>
<dbReference type="CDD" id="cd16434">
    <property type="entry name" value="CheB-CheR_fusion"/>
    <property type="match status" value="1"/>
</dbReference>
<evidence type="ECO:0000256" key="6">
    <source>
        <dbReference type="PROSITE-ProRule" id="PRU00050"/>
    </source>
</evidence>
<feature type="active site" evidence="6">
    <location>
        <position position="61"/>
    </location>
</feature>
<evidence type="ECO:0000256" key="1">
    <source>
        <dbReference type="ARBA" id="ARBA00000085"/>
    </source>
</evidence>
<evidence type="ECO:0000259" key="9">
    <source>
        <dbReference type="PROSITE" id="PS50109"/>
    </source>
</evidence>
<dbReference type="CDD" id="cd00082">
    <property type="entry name" value="HisKA"/>
    <property type="match status" value="1"/>
</dbReference>
<keyword evidence="4" id="KW-0808">Transferase</keyword>
<dbReference type="InterPro" id="IPR036097">
    <property type="entry name" value="HisK_dim/P_sf"/>
</dbReference>
<dbReference type="PROSITE" id="PS50123">
    <property type="entry name" value="CHER"/>
    <property type="match status" value="1"/>
</dbReference>
<dbReference type="KEGG" id="pbap:Pla133_32800"/>
<dbReference type="Gene3D" id="3.40.50.150">
    <property type="entry name" value="Vaccinia Virus protein VP39"/>
    <property type="match status" value="1"/>
</dbReference>